<proteinExistence type="predicted"/>
<feature type="region of interest" description="Disordered" evidence="1">
    <location>
        <begin position="710"/>
        <end position="833"/>
    </location>
</feature>
<organism evidence="2 3">
    <name type="scientific">Skeletonema marinoi</name>
    <dbReference type="NCBI Taxonomy" id="267567"/>
    <lineage>
        <taxon>Eukaryota</taxon>
        <taxon>Sar</taxon>
        <taxon>Stramenopiles</taxon>
        <taxon>Ochrophyta</taxon>
        <taxon>Bacillariophyta</taxon>
        <taxon>Coscinodiscophyceae</taxon>
        <taxon>Thalassiosirophycidae</taxon>
        <taxon>Thalassiosirales</taxon>
        <taxon>Skeletonemataceae</taxon>
        <taxon>Skeletonema</taxon>
        <taxon>Skeletonema marinoi-dohrnii complex</taxon>
    </lineage>
</organism>
<comment type="caution">
    <text evidence="2">The sequence shown here is derived from an EMBL/GenBank/DDBJ whole genome shotgun (WGS) entry which is preliminary data.</text>
</comment>
<feature type="compositionally biased region" description="Low complexity" evidence="1">
    <location>
        <begin position="537"/>
        <end position="548"/>
    </location>
</feature>
<dbReference type="EMBL" id="JATAAI010000034">
    <property type="protein sequence ID" value="KAK1735304.1"/>
    <property type="molecule type" value="Genomic_DNA"/>
</dbReference>
<feature type="compositionally biased region" description="Low complexity" evidence="1">
    <location>
        <begin position="725"/>
        <end position="734"/>
    </location>
</feature>
<gene>
    <name evidence="2" type="ORF">QTG54_013918</name>
</gene>
<reference evidence="2" key="1">
    <citation type="submission" date="2023-06" db="EMBL/GenBank/DDBJ databases">
        <title>Survivors Of The Sea: Transcriptome response of Skeletonema marinoi to long-term dormancy.</title>
        <authorList>
            <person name="Pinder M.I.M."/>
            <person name="Kourtchenko O."/>
            <person name="Robertson E.K."/>
            <person name="Larsson T."/>
            <person name="Maumus F."/>
            <person name="Osuna-Cruz C.M."/>
            <person name="Vancaester E."/>
            <person name="Stenow R."/>
            <person name="Vandepoele K."/>
            <person name="Ploug H."/>
            <person name="Bruchert V."/>
            <person name="Godhe A."/>
            <person name="Topel M."/>
        </authorList>
    </citation>
    <scope>NUCLEOTIDE SEQUENCE</scope>
    <source>
        <strain evidence="2">R05AC</strain>
    </source>
</reference>
<feature type="compositionally biased region" description="Basic and acidic residues" evidence="1">
    <location>
        <begin position="287"/>
        <end position="305"/>
    </location>
</feature>
<feature type="compositionally biased region" description="Polar residues" evidence="1">
    <location>
        <begin position="210"/>
        <end position="223"/>
    </location>
</feature>
<feature type="region of interest" description="Disordered" evidence="1">
    <location>
        <begin position="14"/>
        <end position="33"/>
    </location>
</feature>
<evidence type="ECO:0000256" key="1">
    <source>
        <dbReference type="SAM" id="MobiDB-lite"/>
    </source>
</evidence>
<feature type="compositionally biased region" description="Basic and acidic residues" evidence="1">
    <location>
        <begin position="805"/>
        <end position="824"/>
    </location>
</feature>
<feature type="compositionally biased region" description="Low complexity" evidence="1">
    <location>
        <begin position="164"/>
        <end position="175"/>
    </location>
</feature>
<dbReference type="AlphaFoldDB" id="A0AAD8XX94"/>
<evidence type="ECO:0000313" key="3">
    <source>
        <dbReference type="Proteomes" id="UP001224775"/>
    </source>
</evidence>
<evidence type="ECO:0000313" key="2">
    <source>
        <dbReference type="EMBL" id="KAK1735304.1"/>
    </source>
</evidence>
<feature type="region of interest" description="Disordered" evidence="1">
    <location>
        <begin position="517"/>
        <end position="555"/>
    </location>
</feature>
<feature type="compositionally biased region" description="Polar residues" evidence="1">
    <location>
        <begin position="795"/>
        <end position="804"/>
    </location>
</feature>
<dbReference type="Proteomes" id="UP001224775">
    <property type="component" value="Unassembled WGS sequence"/>
</dbReference>
<protein>
    <submittedName>
        <fullName evidence="2">Uncharacterized protein</fullName>
    </submittedName>
</protein>
<accession>A0AAD8XX94</accession>
<sequence>MAINSTHTLSFRPMSDVAYHPSGRRSSRRGGGRRDFVAGDIVEVTKPFGRTVKLIRKVKNLRSGSTMNRWLVSFGHGLGSGAFDRRELPDMEMDEDCFRKLVSSEVFAPKSAQMRRSTSDEQKASSAVATMAAIEKSSIGKAVEDSLTQEAKVEEKVAVAAEPAAETAAAASAPPQQQNLQLGDDSAESSPRIENANDSNGASHKRKVSHGSSTSSPLDNSDQQPPPAKKMCPALKSEEPPTKPDAMDEERMDASTSERDEQQLQPPAEEPAPLPAAPAPPVPSPPIKEEEVVQPKVEVETKVELEAPVEQAPVEQQPELGGGTDKVVMDLERAPDLKMDVERTPDLKSVHSEEAKETEDNGDGEEQQPPIPVTEEVSAAPSPPPVEEELPVNVAMEVEEEKVTVEEVIAPTEEEKAPAETEDAPQTVLNLKQFIPSKQKGGRGHSFHQTQEVDANSASAATQITIPSSTTQSTNSTSNVIGTRLLAKAKLAKKLSQKPISLQQLKQQARAKLIEKTMHQGKGGKKQKRKAPPPKPQTSEAEASTNSSEEAEENVEKIVMNTGTLYLYRGENPRAEFIRQTRKEKTSIHDQLSSIQKGAARFKIQELDITVYEELLQHPRAIAPTFTAILSTMPPRRSVRAKGPAYKKGDYIEYDYKGNLVTGKLNKKSLNGTEANPIWIVTPMDRRRRDEEIHEKLLGKVISAIEAMNNRGPKLGSKDGEKEAGSVVNNSSNDGSGGEEPSTSANIKNRRSGRLTPDSDDSKEIPKATSRSTRKRGSRSDDSNNNSGSDGAAHSQKSVKFSQEFNDRSADKKQNVAKAKKTDNKGTSGEALAGLLPDVMPRKKAAPKKNVKKNEHVVVVKMLTGTLYLHRGDRRRAEFIRFK</sequence>
<feature type="compositionally biased region" description="Low complexity" evidence="1">
    <location>
        <begin position="457"/>
        <end position="478"/>
    </location>
</feature>
<name>A0AAD8XX94_9STRA</name>
<feature type="compositionally biased region" description="Polar residues" evidence="1">
    <location>
        <begin position="447"/>
        <end position="456"/>
    </location>
</feature>
<keyword evidence="3" id="KW-1185">Reference proteome</keyword>
<feature type="compositionally biased region" description="Basic residues" evidence="1">
    <location>
        <begin position="522"/>
        <end position="532"/>
    </location>
</feature>
<feature type="region of interest" description="Disordered" evidence="1">
    <location>
        <begin position="164"/>
        <end position="391"/>
    </location>
</feature>
<feature type="compositionally biased region" description="Basic and acidic residues" evidence="1">
    <location>
        <begin position="327"/>
        <end position="359"/>
    </location>
</feature>
<feature type="compositionally biased region" description="Basic residues" evidence="1">
    <location>
        <begin position="22"/>
        <end position="31"/>
    </location>
</feature>
<feature type="compositionally biased region" description="Basic and acidic residues" evidence="1">
    <location>
        <begin position="236"/>
        <end position="246"/>
    </location>
</feature>
<feature type="region of interest" description="Disordered" evidence="1">
    <location>
        <begin position="437"/>
        <end position="478"/>
    </location>
</feature>
<feature type="compositionally biased region" description="Pro residues" evidence="1">
    <location>
        <begin position="268"/>
        <end position="286"/>
    </location>
</feature>
<feature type="compositionally biased region" description="Basic and acidic residues" evidence="1">
    <location>
        <begin position="252"/>
        <end position="262"/>
    </location>
</feature>